<name>A0A819NQ89_9BILA</name>
<accession>A0A819NQ89</accession>
<dbReference type="AlphaFoldDB" id="A0A819NQ89"/>
<evidence type="ECO:0000313" key="2">
    <source>
        <dbReference type="EMBL" id="CAF3998261.1"/>
    </source>
</evidence>
<protein>
    <submittedName>
        <fullName evidence="2">Uncharacterized protein</fullName>
    </submittedName>
</protein>
<gene>
    <name evidence="2" type="ORF">OTI717_LOCUS28865</name>
</gene>
<dbReference type="EMBL" id="CAJOAX010007027">
    <property type="protein sequence ID" value="CAF3998261.1"/>
    <property type="molecule type" value="Genomic_DNA"/>
</dbReference>
<comment type="caution">
    <text evidence="2">The sequence shown here is derived from an EMBL/GenBank/DDBJ whole genome shotgun (WGS) entry which is preliminary data.</text>
</comment>
<sequence>MSATPTVKPGAGKELTAEEPIASRQDRAQ</sequence>
<dbReference type="Proteomes" id="UP000663823">
    <property type="component" value="Unassembled WGS sequence"/>
</dbReference>
<reference evidence="2" key="1">
    <citation type="submission" date="2021-02" db="EMBL/GenBank/DDBJ databases">
        <authorList>
            <person name="Nowell W R."/>
        </authorList>
    </citation>
    <scope>NUCLEOTIDE SEQUENCE</scope>
</reference>
<organism evidence="2 3">
    <name type="scientific">Rotaria sordida</name>
    <dbReference type="NCBI Taxonomy" id="392033"/>
    <lineage>
        <taxon>Eukaryota</taxon>
        <taxon>Metazoa</taxon>
        <taxon>Spiralia</taxon>
        <taxon>Gnathifera</taxon>
        <taxon>Rotifera</taxon>
        <taxon>Eurotatoria</taxon>
        <taxon>Bdelloidea</taxon>
        <taxon>Philodinida</taxon>
        <taxon>Philodinidae</taxon>
        <taxon>Rotaria</taxon>
    </lineage>
</organism>
<proteinExistence type="predicted"/>
<evidence type="ECO:0000256" key="1">
    <source>
        <dbReference type="SAM" id="MobiDB-lite"/>
    </source>
</evidence>
<evidence type="ECO:0000313" key="3">
    <source>
        <dbReference type="Proteomes" id="UP000663823"/>
    </source>
</evidence>
<feature type="region of interest" description="Disordered" evidence="1">
    <location>
        <begin position="1"/>
        <end position="29"/>
    </location>
</feature>
<feature type="non-terminal residue" evidence="2">
    <location>
        <position position="1"/>
    </location>
</feature>